<evidence type="ECO:0000256" key="2">
    <source>
        <dbReference type="ARBA" id="ARBA00023186"/>
    </source>
</evidence>
<evidence type="ECO:0000256" key="4">
    <source>
        <dbReference type="PIRNR" id="PIRNR010044"/>
    </source>
</evidence>
<protein>
    <recommendedName>
        <fullName evidence="1 4">Proteasome assembly chaperone 2</fullName>
    </recommendedName>
</protein>
<sequence length="246" mass="26561">MEAQLNHDVSLEGRTVLLPAVSAGNVGQLAVDLLIATCGLASAGHVRDSANVLPCVGNNPYIEGGAECSTEMQFYSGFKDDIIVLQQRAPPMLGRQEQAAQALASFFRQHGVEKVVVLGSYSNALPGQDSSSGPALPRYRVSDESAFGSMPNVEWQQLEEIDPLTDKAYTDLILPPWPFWRACEAVGLPVMLLMLAVSEGDNRGDAMRLASCALEALDTKEKGSEPPSRWVVPPSWIVFGRQSAIY</sequence>
<comment type="similarity">
    <text evidence="3 4">Belongs to the PSMG2 family.</text>
</comment>
<evidence type="ECO:0000256" key="3">
    <source>
        <dbReference type="ARBA" id="ARBA00025745"/>
    </source>
</evidence>
<dbReference type="InterPro" id="IPR016562">
    <property type="entry name" value="Proteasome_assmbl_chp_2_euk"/>
</dbReference>
<comment type="subunit">
    <text evidence="4">Forms a heterodimer with PSMG1.</text>
</comment>
<dbReference type="InterPro" id="IPR019151">
    <property type="entry name" value="Proteasome_assmbl_chaperone_2"/>
</dbReference>
<dbReference type="InterPro" id="IPR038389">
    <property type="entry name" value="PSMG2_sf"/>
</dbReference>
<evidence type="ECO:0000256" key="1">
    <source>
        <dbReference type="ARBA" id="ARBA00019186"/>
    </source>
</evidence>
<evidence type="ECO:0000313" key="6">
    <source>
        <dbReference type="Proteomes" id="UP001497392"/>
    </source>
</evidence>
<dbReference type="PANTHER" id="PTHR12970">
    <property type="entry name" value="PROTEASOME ASSEMBLY CHAPERONE 2"/>
    <property type="match status" value="1"/>
</dbReference>
<dbReference type="Proteomes" id="UP001497392">
    <property type="component" value="Unassembled WGS sequence"/>
</dbReference>
<gene>
    <name evidence="5" type="primary">g1668</name>
    <name evidence="5" type="ORF">VP750_LOCUS1425</name>
</gene>
<dbReference type="EMBL" id="CAXHTA020000002">
    <property type="protein sequence ID" value="CAL5219766.1"/>
    <property type="molecule type" value="Genomic_DNA"/>
</dbReference>
<proteinExistence type="inferred from homology"/>
<comment type="function">
    <text evidence="4">Chaperone protein which promotes assembly of the 20S proteasome as part of a heterodimer with PSMG1.</text>
</comment>
<comment type="caution">
    <text evidence="5">The sequence shown here is derived from an EMBL/GenBank/DDBJ whole genome shotgun (WGS) entry which is preliminary data.</text>
</comment>
<reference evidence="5 6" key="1">
    <citation type="submission" date="2024-06" db="EMBL/GenBank/DDBJ databases">
        <authorList>
            <person name="Kraege A."/>
            <person name="Thomma B."/>
        </authorList>
    </citation>
    <scope>NUCLEOTIDE SEQUENCE [LARGE SCALE GENOMIC DNA]</scope>
</reference>
<organism evidence="5 6">
    <name type="scientific">Coccomyxa viridis</name>
    <dbReference type="NCBI Taxonomy" id="1274662"/>
    <lineage>
        <taxon>Eukaryota</taxon>
        <taxon>Viridiplantae</taxon>
        <taxon>Chlorophyta</taxon>
        <taxon>core chlorophytes</taxon>
        <taxon>Trebouxiophyceae</taxon>
        <taxon>Trebouxiophyceae incertae sedis</taxon>
        <taxon>Coccomyxaceae</taxon>
        <taxon>Coccomyxa</taxon>
    </lineage>
</organism>
<dbReference type="PANTHER" id="PTHR12970:SF1">
    <property type="entry name" value="PROTEASOME ASSEMBLY CHAPERONE 2"/>
    <property type="match status" value="1"/>
</dbReference>
<name>A0ABP1FIK7_9CHLO</name>
<evidence type="ECO:0000313" key="5">
    <source>
        <dbReference type="EMBL" id="CAL5219766.1"/>
    </source>
</evidence>
<dbReference type="Gene3D" id="3.40.50.10900">
    <property type="entry name" value="PAC-like subunit"/>
    <property type="match status" value="2"/>
</dbReference>
<dbReference type="PIRSF" id="PIRSF010044">
    <property type="entry name" value="UCP010044"/>
    <property type="match status" value="1"/>
</dbReference>
<dbReference type="Pfam" id="PF09754">
    <property type="entry name" value="PAC2"/>
    <property type="match status" value="1"/>
</dbReference>
<keyword evidence="6" id="KW-1185">Reference proteome</keyword>
<accession>A0ABP1FIK7</accession>
<keyword evidence="2 4" id="KW-0143">Chaperone</keyword>